<comment type="caution">
    <text evidence="2">The sequence shown here is derived from an EMBL/GenBank/DDBJ whole genome shotgun (WGS) entry which is preliminary data.</text>
</comment>
<name>B4CUV7_9BACT</name>
<reference evidence="2 3" key="1">
    <citation type="journal article" date="2011" name="J. Bacteriol.">
        <title>Genome sequence of Chthoniobacter flavus Ellin428, an aerobic heterotrophic soil bacterium.</title>
        <authorList>
            <person name="Kant R."/>
            <person name="van Passel M.W."/>
            <person name="Palva A."/>
            <person name="Lucas S."/>
            <person name="Lapidus A."/>
            <person name="Glavina Del Rio T."/>
            <person name="Dalin E."/>
            <person name="Tice H."/>
            <person name="Bruce D."/>
            <person name="Goodwin L."/>
            <person name="Pitluck S."/>
            <person name="Larimer F.W."/>
            <person name="Land M.L."/>
            <person name="Hauser L."/>
            <person name="Sangwan P."/>
            <person name="de Vos W.M."/>
            <person name="Janssen P.H."/>
            <person name="Smidt H."/>
        </authorList>
    </citation>
    <scope>NUCLEOTIDE SEQUENCE [LARGE SCALE GENOMIC DNA]</scope>
    <source>
        <strain evidence="2 3">Ellin428</strain>
    </source>
</reference>
<evidence type="ECO:0000259" key="1">
    <source>
        <dbReference type="Pfam" id="PF00931"/>
    </source>
</evidence>
<dbReference type="SUPFAM" id="SSF52540">
    <property type="entry name" value="P-loop containing nucleoside triphosphate hydrolases"/>
    <property type="match status" value="1"/>
</dbReference>
<keyword evidence="3" id="KW-1185">Reference proteome</keyword>
<dbReference type="InterPro" id="IPR002182">
    <property type="entry name" value="NB-ARC"/>
</dbReference>
<dbReference type="STRING" id="497964.CfE428DRAFT_0470"/>
<evidence type="ECO:0000313" key="3">
    <source>
        <dbReference type="Proteomes" id="UP000005824"/>
    </source>
</evidence>
<organism evidence="2 3">
    <name type="scientific">Chthoniobacter flavus Ellin428</name>
    <dbReference type="NCBI Taxonomy" id="497964"/>
    <lineage>
        <taxon>Bacteria</taxon>
        <taxon>Pseudomonadati</taxon>
        <taxon>Verrucomicrobiota</taxon>
        <taxon>Spartobacteria</taxon>
        <taxon>Chthoniobacterales</taxon>
        <taxon>Chthoniobacteraceae</taxon>
        <taxon>Chthoniobacter</taxon>
    </lineage>
</organism>
<dbReference type="PRINTS" id="PR00364">
    <property type="entry name" value="DISEASERSIST"/>
</dbReference>
<dbReference type="eggNOG" id="COG1672">
    <property type="taxonomic scope" value="Bacteria"/>
</dbReference>
<dbReference type="eggNOG" id="COG0457">
    <property type="taxonomic scope" value="Bacteria"/>
</dbReference>
<evidence type="ECO:0000313" key="2">
    <source>
        <dbReference type="EMBL" id="EDY22345.1"/>
    </source>
</evidence>
<dbReference type="Gene3D" id="1.25.40.10">
    <property type="entry name" value="Tetratricopeptide repeat domain"/>
    <property type="match status" value="1"/>
</dbReference>
<dbReference type="Pfam" id="PF00931">
    <property type="entry name" value="NB-ARC"/>
    <property type="match status" value="1"/>
</dbReference>
<dbReference type="EMBL" id="ABVL01000001">
    <property type="protein sequence ID" value="EDY22345.1"/>
    <property type="molecule type" value="Genomic_DNA"/>
</dbReference>
<accession>B4CUV7</accession>
<sequence length="1010" mass="113630">MHHFAETGRLQSRVVHAVNRGEKITFLFGSALTAPGTGADELCVPDANAMVQEVVKMFDGTDENDALRTLLNSTDITQRYQEAMRFVIDCRGQDALNNIIQNAVLKARTASEPHPLDFDRLESDPKGWFLRPAVRAVGQIVHDHPHVFSEPLLTSNFDPLLEVSIRAAGGNAMTIVLPSDGQFTNVLAPDTSKVVHFHGYWHGSDTLHTPAQLTRNRPQLKGCLRNLLRETTLVVMAYGGWSDVFTRTLVEVISEQTEPLNVLWTFYSDNEEDIAKRNPRLLAAFEPLAGQRVLFYKGVDCHIFLPHLREKLVSPTPKIVKVEYLSKSEVLPPSIVVSGGSDIPPQASAWVGRETELRIMLSSNAKVIAISGFGGNGKSTLAAKYLEMRMTAGEIAHWYWADCKEQSNTLHTQLVRMVERVSRGAVRGSQLATADSEAVVDLLLVLLAEERAILVFDNIDKYVDVEERKALGTMQILFQRAMSQPHLGQFLITGRPSLDYTHTSFLQIPLSGLSIEETRRLFEMCGVIFDPISAEEKISEVHALTSGHPLALNLIANQIGKGRADFDELIIKLKKGIEAGIENPVLPNIWDTLNEKQKTVLRYLAELIHPEPEQRVASYLGTAIKYNQFSKAIRALKALHMVVVKTPGGGLADTIELHPLVRDFIRHRFEEKERTPFISSLISFCDRMIGKFRSEISSAPYSVLENWTAKVELCLRTKRYEEALMALFEVKAYLLLNGYPEEFLRLALELVSQFEIDAEDKNRANLDQVFDDLVRVLSELGRFREADLMLSKFEKSIAGKDARFILLCNIRGYSLWLRKDFEAAKQWATKGVELKASVGLDTNYDCSHTLALARRDSGEYEAALKYFLFGQNLEDILNAENYKPTIAGHYYGNIGRCLQFLSRLDEAITCLRFSARALEEQSNSMSLMNEGWAAFWIGEVLEKRGDLEVAYAAFRRAAAKWKPVSPSRHREAAHAADRVREMLPLEVVAPADDWECKRIFLEWVRSDKAA</sequence>
<dbReference type="Gene3D" id="3.40.50.300">
    <property type="entry name" value="P-loop containing nucleotide triphosphate hydrolases"/>
    <property type="match status" value="1"/>
</dbReference>
<gene>
    <name evidence="2" type="ORF">CfE428DRAFT_0470</name>
</gene>
<dbReference type="GO" id="GO:0043531">
    <property type="term" value="F:ADP binding"/>
    <property type="evidence" value="ECO:0007669"/>
    <property type="project" value="InterPro"/>
</dbReference>
<feature type="domain" description="NB-ARC" evidence="1">
    <location>
        <begin position="362"/>
        <end position="467"/>
    </location>
</feature>
<dbReference type="SUPFAM" id="SSF48452">
    <property type="entry name" value="TPR-like"/>
    <property type="match status" value="1"/>
</dbReference>
<dbReference type="InterPro" id="IPR027417">
    <property type="entry name" value="P-loop_NTPase"/>
</dbReference>
<dbReference type="InterPro" id="IPR011990">
    <property type="entry name" value="TPR-like_helical_dom_sf"/>
</dbReference>
<protein>
    <recommendedName>
        <fullName evidence="1">NB-ARC domain-containing protein</fullName>
    </recommendedName>
</protein>
<dbReference type="Pfam" id="PF13289">
    <property type="entry name" value="SIR2_2"/>
    <property type="match status" value="1"/>
</dbReference>
<dbReference type="Proteomes" id="UP000005824">
    <property type="component" value="Unassembled WGS sequence"/>
</dbReference>
<proteinExistence type="predicted"/>
<dbReference type="InParanoid" id="B4CUV7"/>
<dbReference type="AlphaFoldDB" id="B4CUV7"/>